<accession>M4VTY1</accession>
<protein>
    <recommendedName>
        <fullName evidence="3">Aspartyl/asparaginy/proline hydroxylase domain-containing protein</fullName>
    </recommendedName>
</protein>
<dbReference type="AlphaFoldDB" id="M4VTY1"/>
<gene>
    <name evidence="1" type="ORF">A11Q_2453</name>
</gene>
<dbReference type="Gene3D" id="2.60.120.620">
    <property type="entry name" value="q2cbj1_9rhob like domain"/>
    <property type="match status" value="1"/>
</dbReference>
<dbReference type="Proteomes" id="UP000012040">
    <property type="component" value="Chromosome"/>
</dbReference>
<evidence type="ECO:0000313" key="2">
    <source>
        <dbReference type="Proteomes" id="UP000012040"/>
    </source>
</evidence>
<evidence type="ECO:0008006" key="3">
    <source>
        <dbReference type="Google" id="ProtNLM"/>
    </source>
</evidence>
<dbReference type="Pfam" id="PF13759">
    <property type="entry name" value="2OG-FeII_Oxy_5"/>
    <property type="match status" value="1"/>
</dbReference>
<organism evidence="1 2">
    <name type="scientific">Pseudobdellovibrio exovorus JSS</name>
    <dbReference type="NCBI Taxonomy" id="1184267"/>
    <lineage>
        <taxon>Bacteria</taxon>
        <taxon>Pseudomonadati</taxon>
        <taxon>Bdellovibrionota</taxon>
        <taxon>Bdellovibrionia</taxon>
        <taxon>Bdellovibrionales</taxon>
        <taxon>Pseudobdellovibrionaceae</taxon>
        <taxon>Pseudobdellovibrio</taxon>
    </lineage>
</organism>
<keyword evidence="2" id="KW-1185">Reference proteome</keyword>
<reference evidence="1 2" key="1">
    <citation type="journal article" date="2013" name="ISME J.">
        <title>By their genes ye shall know them: genomic signatures of predatory bacteria.</title>
        <authorList>
            <person name="Pasternak Z."/>
            <person name="Pietrokovski S."/>
            <person name="Rotem O."/>
            <person name="Gophna U."/>
            <person name="Lurie-Weinberger M.N."/>
            <person name="Jurkevitch E."/>
        </authorList>
    </citation>
    <scope>NUCLEOTIDE SEQUENCE [LARGE SCALE GENOMIC DNA]</scope>
    <source>
        <strain evidence="1 2">JSS</strain>
    </source>
</reference>
<dbReference type="STRING" id="1184267.A11Q_2453"/>
<name>M4VTY1_9BACT</name>
<dbReference type="HOGENOM" id="CLU_1202888_0_0_7"/>
<proteinExistence type="predicted"/>
<dbReference type="EMBL" id="CP003537">
    <property type="protein sequence ID" value="AGH96669.1"/>
    <property type="molecule type" value="Genomic_DNA"/>
</dbReference>
<dbReference type="PATRIC" id="fig|1184267.3.peg.2484"/>
<dbReference type="KEGG" id="bex:A11Q_2453"/>
<evidence type="ECO:0000313" key="1">
    <source>
        <dbReference type="EMBL" id="AGH96669.1"/>
    </source>
</evidence>
<sequence>MNSGHSASAHEVSYNFVQAQGESHLCPPAFRIPILRRKILSAEECQLIRDQILEKESEITSQHTSTPIAGLTSGLTTLWSHYNVLTWSVPEQVGLKQRLFDVYREYLQLSEVQPFKNQIQCWANALRKGAGLERHLHSNRPITAISGHLALNTTSAATLYHFPFVMKCSQTQTETYCLKLESEEGWVTFFPSWVQHSTMPYQEDGIRVTMAFDILAEIAKGSPIPFDTGN</sequence>
<dbReference type="InterPro" id="IPR012668">
    <property type="entry name" value="CHP02466"/>
</dbReference>